<feature type="domain" description="SH3b" evidence="3">
    <location>
        <begin position="125"/>
        <end position="174"/>
    </location>
</feature>
<organism evidence="5 6">
    <name type="scientific">Aeromicrobium halocynthiae</name>
    <dbReference type="NCBI Taxonomy" id="560557"/>
    <lineage>
        <taxon>Bacteria</taxon>
        <taxon>Bacillati</taxon>
        <taxon>Actinomycetota</taxon>
        <taxon>Actinomycetes</taxon>
        <taxon>Propionibacteriales</taxon>
        <taxon>Nocardioidaceae</taxon>
        <taxon>Aeromicrobium</taxon>
    </lineage>
</organism>
<evidence type="ECO:0000256" key="1">
    <source>
        <dbReference type="SAM" id="MobiDB-lite"/>
    </source>
</evidence>
<keyword evidence="2" id="KW-0472">Membrane</keyword>
<gene>
    <name evidence="5" type="ORF">GCM10009821_04080</name>
</gene>
<protein>
    <recommendedName>
        <fullName evidence="7">SH3 domain-containing protein</fullName>
    </recommendedName>
</protein>
<dbReference type="InterPro" id="IPR058593">
    <property type="entry name" value="ARB_07466-like_C"/>
</dbReference>
<feature type="region of interest" description="Disordered" evidence="1">
    <location>
        <begin position="1"/>
        <end position="33"/>
    </location>
</feature>
<reference evidence="5 6" key="1">
    <citation type="journal article" date="2019" name="Int. J. Syst. Evol. Microbiol.">
        <title>The Global Catalogue of Microorganisms (GCM) 10K type strain sequencing project: providing services to taxonomists for standard genome sequencing and annotation.</title>
        <authorList>
            <consortium name="The Broad Institute Genomics Platform"/>
            <consortium name="The Broad Institute Genome Sequencing Center for Infectious Disease"/>
            <person name="Wu L."/>
            <person name="Ma J."/>
        </authorList>
    </citation>
    <scope>NUCLEOTIDE SEQUENCE [LARGE SCALE GENOMIC DNA]</scope>
    <source>
        <strain evidence="5 6">JCM 15749</strain>
    </source>
</reference>
<keyword evidence="6" id="KW-1185">Reference proteome</keyword>
<evidence type="ECO:0000313" key="6">
    <source>
        <dbReference type="Proteomes" id="UP001501480"/>
    </source>
</evidence>
<evidence type="ECO:0008006" key="7">
    <source>
        <dbReference type="Google" id="ProtNLM"/>
    </source>
</evidence>
<accession>A0ABN2VS35</accession>
<name>A0ABN2VS35_9ACTN</name>
<dbReference type="Pfam" id="PF08239">
    <property type="entry name" value="SH3_3"/>
    <property type="match status" value="1"/>
</dbReference>
<comment type="caution">
    <text evidence="5">The sequence shown here is derived from an EMBL/GenBank/DDBJ whole genome shotgun (WGS) entry which is preliminary data.</text>
</comment>
<feature type="compositionally biased region" description="Basic residues" evidence="1">
    <location>
        <begin position="1"/>
        <end position="11"/>
    </location>
</feature>
<evidence type="ECO:0000313" key="5">
    <source>
        <dbReference type="EMBL" id="GAA2070282.1"/>
    </source>
</evidence>
<dbReference type="Proteomes" id="UP001501480">
    <property type="component" value="Unassembled WGS sequence"/>
</dbReference>
<sequence>MAPAQRKHAVPRRAGLSRASTPSAPGRRVRRESVSPWRRRAVVIALPVAGVATVIGSSAAVVMKDSPPPAQVATVAPASADDVIARALAEQAEEVEVSRSAERPELPSQAQVEVEVTGTLLALTDGVAIRSDANGDAQVLGTLDKGDPVDVTGRTEGGWSEVVHQDLPRWVKTSSIGEKLPLGSEPCPYGSENGLQPDTVKVLRAVCAEFPEVTSYGGLAPRGEHATGQALDIMVRGELGDRIAAFLQENRAALGIEYLIWKQQIWRPSTSPAWRPMGDRGGDTANHFDHVHVTTYGNAATG</sequence>
<evidence type="ECO:0000259" key="3">
    <source>
        <dbReference type="Pfam" id="PF08239"/>
    </source>
</evidence>
<dbReference type="InterPro" id="IPR003646">
    <property type="entry name" value="SH3-like_bac-type"/>
</dbReference>
<dbReference type="Pfam" id="PF26571">
    <property type="entry name" value="VldE"/>
    <property type="match status" value="1"/>
</dbReference>
<evidence type="ECO:0000259" key="4">
    <source>
        <dbReference type="Pfam" id="PF26571"/>
    </source>
</evidence>
<proteinExistence type="predicted"/>
<keyword evidence="2" id="KW-0812">Transmembrane</keyword>
<evidence type="ECO:0000256" key="2">
    <source>
        <dbReference type="SAM" id="Phobius"/>
    </source>
</evidence>
<keyword evidence="2" id="KW-1133">Transmembrane helix</keyword>
<dbReference type="EMBL" id="BAAAPY010000001">
    <property type="protein sequence ID" value="GAA2070282.1"/>
    <property type="molecule type" value="Genomic_DNA"/>
</dbReference>
<feature type="transmembrane region" description="Helical" evidence="2">
    <location>
        <begin position="41"/>
        <end position="63"/>
    </location>
</feature>
<feature type="domain" description="ARB-07466-like C-terminal" evidence="4">
    <location>
        <begin position="192"/>
        <end position="288"/>
    </location>
</feature>
<dbReference type="Gene3D" id="2.30.30.40">
    <property type="entry name" value="SH3 Domains"/>
    <property type="match status" value="1"/>
</dbReference>
<dbReference type="RefSeq" id="WP_344323687.1">
    <property type="nucleotide sequence ID" value="NZ_BAAAPY010000001.1"/>
</dbReference>